<evidence type="ECO:0000313" key="3">
    <source>
        <dbReference type="Proteomes" id="UP000179233"/>
    </source>
</evidence>
<evidence type="ECO:0000256" key="1">
    <source>
        <dbReference type="SAM" id="Phobius"/>
    </source>
</evidence>
<dbReference type="Proteomes" id="UP000179233">
    <property type="component" value="Unassembled WGS sequence"/>
</dbReference>
<accession>A0A1G1VT58</accession>
<comment type="caution">
    <text evidence="2">The sequence shown here is derived from an EMBL/GenBank/DDBJ whole genome shotgun (WGS) entry which is preliminary data.</text>
</comment>
<feature type="transmembrane region" description="Helical" evidence="1">
    <location>
        <begin position="77"/>
        <end position="95"/>
    </location>
</feature>
<keyword evidence="1" id="KW-0472">Membrane</keyword>
<dbReference type="AlphaFoldDB" id="A0A1G1VT58"/>
<evidence type="ECO:0000313" key="2">
    <source>
        <dbReference type="EMBL" id="OGY18588.1"/>
    </source>
</evidence>
<reference evidence="2 3" key="1">
    <citation type="journal article" date="2016" name="Nat. Commun.">
        <title>Thousands of microbial genomes shed light on interconnected biogeochemical processes in an aquifer system.</title>
        <authorList>
            <person name="Anantharaman K."/>
            <person name="Brown C.T."/>
            <person name="Hug L.A."/>
            <person name="Sharon I."/>
            <person name="Castelle C.J."/>
            <person name="Probst A.J."/>
            <person name="Thomas B.C."/>
            <person name="Singh A."/>
            <person name="Wilkins M.J."/>
            <person name="Karaoz U."/>
            <person name="Brodie E.L."/>
            <person name="Williams K.H."/>
            <person name="Hubbard S.S."/>
            <person name="Banfield J.F."/>
        </authorList>
    </citation>
    <scope>NUCLEOTIDE SEQUENCE [LARGE SCALE GENOMIC DNA]</scope>
</reference>
<keyword evidence="1" id="KW-1133">Transmembrane helix</keyword>
<proteinExistence type="predicted"/>
<name>A0A1G1VT58_9BACT</name>
<sequence>MYNLFAKTPFAAFLFFSIVLTNTSIFFPQNLGEFQKVAGWPLVMYKVEYRLAGDIEPTGKLTHWLSPDKNQVMWEKVFLNILLWTVLLQGTWWFYQKLEEPKVKVAQ</sequence>
<protein>
    <submittedName>
        <fullName evidence="2">Uncharacterized protein</fullName>
    </submittedName>
</protein>
<dbReference type="EMBL" id="MHCJ01000003">
    <property type="protein sequence ID" value="OGY18588.1"/>
    <property type="molecule type" value="Genomic_DNA"/>
</dbReference>
<gene>
    <name evidence="2" type="ORF">A2786_03765</name>
</gene>
<keyword evidence="1" id="KW-0812">Transmembrane</keyword>
<organism evidence="2 3">
    <name type="scientific">Candidatus Chisholmbacteria bacterium RIFCSPHIGHO2_01_FULL_52_32</name>
    <dbReference type="NCBI Taxonomy" id="1797591"/>
    <lineage>
        <taxon>Bacteria</taxon>
        <taxon>Candidatus Chisholmiibacteriota</taxon>
    </lineage>
</organism>